<proteinExistence type="predicted"/>
<evidence type="ECO:0000313" key="2">
    <source>
        <dbReference type="EMBL" id="JAH27952.1"/>
    </source>
</evidence>
<sequence length="37" mass="3881">MTSPFWACLPVACVVCAGSTGEASRMPAYNGIFVLVM</sequence>
<accession>A0A0E9RGM1</accession>
<dbReference type="AlphaFoldDB" id="A0A0E9RGM1"/>
<protein>
    <submittedName>
        <fullName evidence="2">Uncharacterized protein</fullName>
    </submittedName>
</protein>
<name>A0A0E9RGM1_ANGAN</name>
<feature type="chain" id="PRO_5002431921" evidence="1">
    <location>
        <begin position="24"/>
        <end position="37"/>
    </location>
</feature>
<feature type="signal peptide" evidence="1">
    <location>
        <begin position="1"/>
        <end position="23"/>
    </location>
</feature>
<reference evidence="2" key="1">
    <citation type="submission" date="2014-11" db="EMBL/GenBank/DDBJ databases">
        <authorList>
            <person name="Amaro Gonzalez C."/>
        </authorList>
    </citation>
    <scope>NUCLEOTIDE SEQUENCE</scope>
</reference>
<reference evidence="2" key="2">
    <citation type="journal article" date="2015" name="Fish Shellfish Immunol.">
        <title>Early steps in the European eel (Anguilla anguilla)-Vibrio vulnificus interaction in the gills: Role of the RtxA13 toxin.</title>
        <authorList>
            <person name="Callol A."/>
            <person name="Pajuelo D."/>
            <person name="Ebbesson L."/>
            <person name="Teles M."/>
            <person name="MacKenzie S."/>
            <person name="Amaro C."/>
        </authorList>
    </citation>
    <scope>NUCLEOTIDE SEQUENCE</scope>
</reference>
<keyword evidence="1" id="KW-0732">Signal</keyword>
<evidence type="ECO:0000256" key="1">
    <source>
        <dbReference type="SAM" id="SignalP"/>
    </source>
</evidence>
<dbReference type="EMBL" id="GBXM01080625">
    <property type="protein sequence ID" value="JAH27952.1"/>
    <property type="molecule type" value="Transcribed_RNA"/>
</dbReference>
<organism evidence="2">
    <name type="scientific">Anguilla anguilla</name>
    <name type="common">European freshwater eel</name>
    <name type="synonym">Muraena anguilla</name>
    <dbReference type="NCBI Taxonomy" id="7936"/>
    <lineage>
        <taxon>Eukaryota</taxon>
        <taxon>Metazoa</taxon>
        <taxon>Chordata</taxon>
        <taxon>Craniata</taxon>
        <taxon>Vertebrata</taxon>
        <taxon>Euteleostomi</taxon>
        <taxon>Actinopterygii</taxon>
        <taxon>Neopterygii</taxon>
        <taxon>Teleostei</taxon>
        <taxon>Anguilliformes</taxon>
        <taxon>Anguillidae</taxon>
        <taxon>Anguilla</taxon>
    </lineage>
</organism>